<reference evidence="1 2" key="1">
    <citation type="submission" date="2020-04" db="EMBL/GenBank/DDBJ databases">
        <authorList>
            <person name="Zhang R."/>
            <person name="Schippers A."/>
        </authorList>
    </citation>
    <scope>NUCLEOTIDE SEQUENCE [LARGE SCALE GENOMIC DNA]</scope>
    <source>
        <strain evidence="1 2">DSM 109850</strain>
    </source>
</reference>
<protein>
    <submittedName>
        <fullName evidence="1">DUF2281 domain-containing protein</fullName>
    </submittedName>
</protein>
<proteinExistence type="predicted"/>
<comment type="caution">
    <text evidence="1">The sequence shown here is derived from an EMBL/GenBank/DDBJ whole genome shotgun (WGS) entry which is preliminary data.</text>
</comment>
<name>A0A7Y0L503_9FIRM</name>
<sequence length="65" mass="7294">MASSKTREVLWSVLQDLPDDLVDEVADFVQFLHLRHVVPDTAMLSEAALAAAWLTPDEDEAWKSL</sequence>
<keyword evidence="2" id="KW-1185">Reference proteome</keyword>
<evidence type="ECO:0000313" key="2">
    <source>
        <dbReference type="Proteomes" id="UP000533476"/>
    </source>
</evidence>
<dbReference type="Proteomes" id="UP000533476">
    <property type="component" value="Unassembled WGS sequence"/>
</dbReference>
<accession>A0A7Y0L503</accession>
<organism evidence="1 2">
    <name type="scientific">Sulfobacillus harzensis</name>
    <dbReference type="NCBI Taxonomy" id="2729629"/>
    <lineage>
        <taxon>Bacteria</taxon>
        <taxon>Bacillati</taxon>
        <taxon>Bacillota</taxon>
        <taxon>Clostridia</taxon>
        <taxon>Eubacteriales</taxon>
        <taxon>Clostridiales Family XVII. Incertae Sedis</taxon>
        <taxon>Sulfobacillus</taxon>
    </lineage>
</organism>
<gene>
    <name evidence="1" type="ORF">HIJ39_12640</name>
</gene>
<evidence type="ECO:0000313" key="1">
    <source>
        <dbReference type="EMBL" id="NMP23188.1"/>
    </source>
</evidence>
<dbReference type="AlphaFoldDB" id="A0A7Y0L503"/>
<dbReference type="RefSeq" id="WP_169100241.1">
    <property type="nucleotide sequence ID" value="NZ_JABBVZ010000042.1"/>
</dbReference>
<dbReference type="EMBL" id="JABBVZ010000042">
    <property type="protein sequence ID" value="NMP23188.1"/>
    <property type="molecule type" value="Genomic_DNA"/>
</dbReference>